<evidence type="ECO:0000259" key="5">
    <source>
        <dbReference type="PROSITE" id="PS50915"/>
    </source>
</evidence>
<reference evidence="6 7" key="1">
    <citation type="journal article" date="2018" name="Nat. Biotechnol.">
        <title>A standardized bacterial taxonomy based on genome phylogeny substantially revises the tree of life.</title>
        <authorList>
            <person name="Parks D.H."/>
            <person name="Chuvochina M."/>
            <person name="Waite D.W."/>
            <person name="Rinke C."/>
            <person name="Skarshewski A."/>
            <person name="Chaumeil P.A."/>
            <person name="Hugenholtz P."/>
        </authorList>
    </citation>
    <scope>NUCLEOTIDE SEQUENCE [LARGE SCALE GENOMIC DNA]</scope>
    <source>
        <strain evidence="6">UBA8733</strain>
    </source>
</reference>
<dbReference type="InterPro" id="IPR050252">
    <property type="entry name" value="Beta/Gamma-Crystallin"/>
</dbReference>
<evidence type="ECO:0000256" key="2">
    <source>
        <dbReference type="ARBA" id="ARBA00022737"/>
    </source>
</evidence>
<evidence type="ECO:0000256" key="3">
    <source>
        <dbReference type="SAM" id="MobiDB-lite"/>
    </source>
</evidence>
<organism evidence="6 7">
    <name type="scientific">Hyphomonas adhaerens</name>
    <dbReference type="NCBI Taxonomy" id="81029"/>
    <lineage>
        <taxon>Bacteria</taxon>
        <taxon>Pseudomonadati</taxon>
        <taxon>Pseudomonadota</taxon>
        <taxon>Alphaproteobacteria</taxon>
        <taxon>Hyphomonadales</taxon>
        <taxon>Hyphomonadaceae</taxon>
        <taxon>Hyphomonas</taxon>
    </lineage>
</organism>
<comment type="similarity">
    <text evidence="1">Belongs to the beta/gamma-crystallin family.</text>
</comment>
<dbReference type="SUPFAM" id="SSF49695">
    <property type="entry name" value="gamma-Crystallin-like"/>
    <property type="match status" value="1"/>
</dbReference>
<accession>A0A3B9GTH9</accession>
<keyword evidence="2" id="KW-0677">Repeat</keyword>
<dbReference type="Pfam" id="PF00030">
    <property type="entry name" value="Crystall"/>
    <property type="match status" value="2"/>
</dbReference>
<dbReference type="Proteomes" id="UP000259610">
    <property type="component" value="Unassembled WGS sequence"/>
</dbReference>
<dbReference type="SMART" id="SM00247">
    <property type="entry name" value="XTALbg"/>
    <property type="match status" value="2"/>
</dbReference>
<dbReference type="RefSeq" id="WP_272986486.1">
    <property type="nucleotide sequence ID" value="NZ_CAJWRG010000010.1"/>
</dbReference>
<feature type="signal peptide" evidence="4">
    <location>
        <begin position="1"/>
        <end position="25"/>
    </location>
</feature>
<dbReference type="InterPro" id="IPR011024">
    <property type="entry name" value="G_crystallin-like"/>
</dbReference>
<evidence type="ECO:0000256" key="1">
    <source>
        <dbReference type="ARBA" id="ARBA00009646"/>
    </source>
</evidence>
<feature type="chain" id="PRO_5017589943" description="Beta/gamma crystallin 'Greek key' domain-containing protein" evidence="4">
    <location>
        <begin position="26"/>
        <end position="237"/>
    </location>
</feature>
<sequence length="237" mass="25834">MKISSLVSTFALAAGLAALALPASADHRGGRDTWRGGDYQGRQGGAVLYSNAGFRGEAVRVDGAVPSLGRIGFNDRASSIVINRGVWEVCVDANFRGRCEIIDTSAGRLNAYRLNDNISSLRPAGYDGRGRDDRRSGRDHGKRGGWDSGRGGQGLILFPDSNQRGPAMEIGQDVSDLSRYRFNDKASSFYVSAGTWQVCEHANYRGRCEILTAGAGDLRPIRMNDNISSIRRYRGWR</sequence>
<dbReference type="InterPro" id="IPR001064">
    <property type="entry name" value="Beta/gamma_crystallin"/>
</dbReference>
<keyword evidence="4" id="KW-0732">Signal</keyword>
<evidence type="ECO:0000313" key="6">
    <source>
        <dbReference type="EMBL" id="HAE25765.1"/>
    </source>
</evidence>
<gene>
    <name evidence="6" type="ORF">DCG58_01275</name>
</gene>
<proteinExistence type="inferred from homology"/>
<dbReference type="Gene3D" id="2.60.20.10">
    <property type="entry name" value="Crystallins"/>
    <property type="match status" value="2"/>
</dbReference>
<feature type="domain" description="Beta/gamma crystallin 'Greek key'" evidence="5">
    <location>
        <begin position="194"/>
        <end position="234"/>
    </location>
</feature>
<dbReference type="EMBL" id="DMAN01000025">
    <property type="protein sequence ID" value="HAE25765.1"/>
    <property type="molecule type" value="Genomic_DNA"/>
</dbReference>
<dbReference type="PROSITE" id="PS50915">
    <property type="entry name" value="CRYSTALLIN_BETA_GAMMA"/>
    <property type="match status" value="1"/>
</dbReference>
<feature type="compositionally biased region" description="Basic and acidic residues" evidence="3">
    <location>
        <begin position="128"/>
        <end position="145"/>
    </location>
</feature>
<dbReference type="PANTHER" id="PTHR11818">
    <property type="entry name" value="BETA/GAMMA CRYSTALLIN"/>
    <property type="match status" value="1"/>
</dbReference>
<evidence type="ECO:0000313" key="7">
    <source>
        <dbReference type="Proteomes" id="UP000259610"/>
    </source>
</evidence>
<dbReference type="AlphaFoldDB" id="A0A3B9GTH9"/>
<name>A0A3B9GTH9_9PROT</name>
<comment type="caution">
    <text evidence="6">The sequence shown here is derived from an EMBL/GenBank/DDBJ whole genome shotgun (WGS) entry which is preliminary data.</text>
</comment>
<protein>
    <recommendedName>
        <fullName evidence="5">Beta/gamma crystallin 'Greek key' domain-containing protein</fullName>
    </recommendedName>
</protein>
<feature type="region of interest" description="Disordered" evidence="3">
    <location>
        <begin position="123"/>
        <end position="153"/>
    </location>
</feature>
<evidence type="ECO:0000256" key="4">
    <source>
        <dbReference type="SAM" id="SignalP"/>
    </source>
</evidence>
<dbReference type="PANTHER" id="PTHR11818:SF42">
    <property type="entry name" value="VOLTAGE-GATED HYDROGEN CHANNEL 1"/>
    <property type="match status" value="1"/>
</dbReference>